<dbReference type="AlphaFoldDB" id="A0AAQ4EZK7"/>
<protein>
    <submittedName>
        <fullName evidence="2">Uncharacterized protein</fullName>
    </submittedName>
</protein>
<reference evidence="2" key="2">
    <citation type="submission" date="2023-03" db="EMBL/GenBank/DDBJ databases">
        <authorList>
            <person name="Thuy-Boun P."/>
        </authorList>
    </citation>
    <scope>NUCLEOTIDE SEQUENCE</scope>
    <source>
        <strain evidence="2">F_SG_1</strain>
        <tissue evidence="2">Salivary glands</tissue>
    </source>
</reference>
<reference evidence="2 3" key="1">
    <citation type="journal article" date="2023" name="Arcadia Sci">
        <title>De novo assembly of a long-read Amblyomma americanum tick genome.</title>
        <authorList>
            <person name="Chou S."/>
            <person name="Poskanzer K.E."/>
            <person name="Rollins M."/>
            <person name="Thuy-Boun P.S."/>
        </authorList>
    </citation>
    <scope>NUCLEOTIDE SEQUENCE [LARGE SCALE GENOMIC DNA]</scope>
    <source>
        <strain evidence="2">F_SG_1</strain>
        <tissue evidence="2">Salivary glands</tissue>
    </source>
</reference>
<accession>A0AAQ4EZK7</accession>
<comment type="caution">
    <text evidence="2">The sequence shown here is derived from an EMBL/GenBank/DDBJ whole genome shotgun (WGS) entry which is preliminary data.</text>
</comment>
<keyword evidence="3" id="KW-1185">Reference proteome</keyword>
<dbReference type="EMBL" id="JARKHS020023250">
    <property type="protein sequence ID" value="KAK8768957.1"/>
    <property type="molecule type" value="Genomic_DNA"/>
</dbReference>
<proteinExistence type="predicted"/>
<dbReference type="Proteomes" id="UP001321473">
    <property type="component" value="Unassembled WGS sequence"/>
</dbReference>
<evidence type="ECO:0000313" key="2">
    <source>
        <dbReference type="EMBL" id="KAK8780257.1"/>
    </source>
</evidence>
<name>A0AAQ4EZK7_AMBAM</name>
<dbReference type="EMBL" id="JARKHS020009054">
    <property type="protein sequence ID" value="KAK8780257.1"/>
    <property type="molecule type" value="Genomic_DNA"/>
</dbReference>
<evidence type="ECO:0000313" key="3">
    <source>
        <dbReference type="Proteomes" id="UP001321473"/>
    </source>
</evidence>
<reference evidence="2" key="3">
    <citation type="submission" date="2024-02" db="EMBL/GenBank/DDBJ databases">
        <authorList>
            <person name="Mcdaniel E.A."/>
            <person name="Celebi F.M."/>
            <person name="Reiter T."/>
            <person name="Weiss E.C."/>
            <person name="Chou S."/>
        </authorList>
    </citation>
    <scope>NUCLEOTIDE SEQUENCE</scope>
    <source>
        <strain evidence="2">F_SG_1</strain>
        <tissue evidence="2">Salivary glands</tissue>
    </source>
</reference>
<sequence>MRPDESAGVPSTSGVANSINDCIAAILADGGDEFVAQGQGKLCAELVCTLIGDDSAAHDLKVWTATTPGAQNVAHSSRDIELNKLSAVYAALPRLVEERVRGLLGDNDDVEKSRGSPSKTRLPKELAERVLLSARLDTADARDCSDILKLTASVNKRVAIVRQLLYQNRRLRDIEGSEETGKLRVDDVLNSVSRLRSILASGREKCKSLIAEATAIAEQCGGAAAAAAQPEEAKSDPPEDYGAALEERCKKLLLAASAKVAAIDRMKETQAAMHSRAESLLARITEDCQGNPKTWCRNNTAALHRDKKATILYELFKEFHTNPARFSKRMQSAMRSRGEPDAT</sequence>
<organism evidence="2 3">
    <name type="scientific">Amblyomma americanum</name>
    <name type="common">Lone star tick</name>
    <dbReference type="NCBI Taxonomy" id="6943"/>
    <lineage>
        <taxon>Eukaryota</taxon>
        <taxon>Metazoa</taxon>
        <taxon>Ecdysozoa</taxon>
        <taxon>Arthropoda</taxon>
        <taxon>Chelicerata</taxon>
        <taxon>Arachnida</taxon>
        <taxon>Acari</taxon>
        <taxon>Parasitiformes</taxon>
        <taxon>Ixodida</taxon>
        <taxon>Ixodoidea</taxon>
        <taxon>Ixodidae</taxon>
        <taxon>Amblyomminae</taxon>
        <taxon>Amblyomma</taxon>
    </lineage>
</organism>
<gene>
    <name evidence="1" type="ORF">V5799_014580</name>
    <name evidence="2" type="ORF">V5799_018402</name>
</gene>
<evidence type="ECO:0000313" key="1">
    <source>
        <dbReference type="EMBL" id="KAK8768957.1"/>
    </source>
</evidence>